<keyword evidence="4" id="KW-0547">Nucleotide-binding</keyword>
<name>W6MKJ8_9ASCO</name>
<gene>
    <name evidence="11" type="ORF">KUCA_T00002480001</name>
</gene>
<dbReference type="GO" id="GO:0005743">
    <property type="term" value="C:mitochondrial inner membrane"/>
    <property type="evidence" value="ECO:0007669"/>
    <property type="project" value="TreeGrafter"/>
</dbReference>
<evidence type="ECO:0000259" key="9">
    <source>
        <dbReference type="PROSITE" id="PS50893"/>
    </source>
</evidence>
<evidence type="ECO:0000313" key="12">
    <source>
        <dbReference type="Proteomes" id="UP000019384"/>
    </source>
</evidence>
<dbReference type="Gene3D" id="1.20.1560.10">
    <property type="entry name" value="ABC transporter type 1, transmembrane domain"/>
    <property type="match status" value="1"/>
</dbReference>
<feature type="transmembrane region" description="Helical" evidence="8">
    <location>
        <begin position="835"/>
        <end position="859"/>
    </location>
</feature>
<dbReference type="RefSeq" id="XP_022458511.1">
    <property type="nucleotide sequence ID" value="XM_022602736.1"/>
</dbReference>
<dbReference type="FunFam" id="3.40.50.300:FF:000604">
    <property type="entry name" value="ABC transporter B family member 28"/>
    <property type="match status" value="2"/>
</dbReference>
<dbReference type="HOGENOM" id="CLU_000604_17_2_1"/>
<dbReference type="STRING" id="1382522.W6MKJ8"/>
<evidence type="ECO:0000256" key="5">
    <source>
        <dbReference type="ARBA" id="ARBA00022840"/>
    </source>
</evidence>
<feature type="transmembrane region" description="Helical" evidence="8">
    <location>
        <begin position="45"/>
        <end position="71"/>
    </location>
</feature>
<organism evidence="11 12">
    <name type="scientific">Kuraishia capsulata CBS 1993</name>
    <dbReference type="NCBI Taxonomy" id="1382522"/>
    <lineage>
        <taxon>Eukaryota</taxon>
        <taxon>Fungi</taxon>
        <taxon>Dikarya</taxon>
        <taxon>Ascomycota</taxon>
        <taxon>Saccharomycotina</taxon>
        <taxon>Pichiomycetes</taxon>
        <taxon>Pichiales</taxon>
        <taxon>Pichiaceae</taxon>
        <taxon>Kuraishia</taxon>
    </lineage>
</organism>
<evidence type="ECO:0000313" key="11">
    <source>
        <dbReference type="EMBL" id="CDK26508.1"/>
    </source>
</evidence>
<proteinExistence type="predicted"/>
<dbReference type="GO" id="GO:0005886">
    <property type="term" value="C:plasma membrane"/>
    <property type="evidence" value="ECO:0007669"/>
    <property type="project" value="EnsemblFungi"/>
</dbReference>
<dbReference type="InterPro" id="IPR017871">
    <property type="entry name" value="ABC_transporter-like_CS"/>
</dbReference>
<evidence type="ECO:0000256" key="2">
    <source>
        <dbReference type="ARBA" id="ARBA00022448"/>
    </source>
</evidence>
<dbReference type="GO" id="GO:0015440">
    <property type="term" value="F:ABC-type peptide transporter activity"/>
    <property type="evidence" value="ECO:0007669"/>
    <property type="project" value="EnsemblFungi"/>
</dbReference>
<dbReference type="CDD" id="cd18577">
    <property type="entry name" value="ABC_6TM_Pgp_ABCB1_D1_like"/>
    <property type="match status" value="1"/>
</dbReference>
<dbReference type="GO" id="GO:0005794">
    <property type="term" value="C:Golgi apparatus"/>
    <property type="evidence" value="ECO:0007669"/>
    <property type="project" value="EnsemblFungi"/>
</dbReference>
<dbReference type="SMART" id="SM00382">
    <property type="entry name" value="AAA"/>
    <property type="match status" value="2"/>
</dbReference>
<keyword evidence="12" id="KW-1185">Reference proteome</keyword>
<dbReference type="Proteomes" id="UP000019384">
    <property type="component" value="Unassembled WGS sequence"/>
</dbReference>
<accession>W6MKJ8</accession>
<feature type="transmembrane region" description="Helical" evidence="8">
    <location>
        <begin position="197"/>
        <end position="217"/>
    </location>
</feature>
<dbReference type="GO" id="GO:0090374">
    <property type="term" value="P:oligopeptide export from mitochondrion"/>
    <property type="evidence" value="ECO:0007669"/>
    <property type="project" value="TreeGrafter"/>
</dbReference>
<sequence length="1290" mass="142538">MDSKSPQISDYSFDTGNGLTAEPCNSVRPMRLHPYIFLRWGDSKVVLPAIFFTATSAAVPTGLTILFGRIFDKLARYQKGSYASSDEFVNDLALACFSITLMGVGASISSWIQLSCWMRIGELQQSRARQLLLDSLLKRPMAFFEEGDLNGDLVQVNRCIEELRKATSECSAIILLSILSILSLTVTSFRYSWSLTLVTLSSLPLIAVCAVVFGNLYQKYSRMENENSALVSKIIDWSVVSPIILKSFNSQNDEMKKFDVGAGKCRGAFLKASMYMSMNLAVLRTLGLLMFVQAFWFGSTMVRKGKISSGSVMSCFYACVSIIETLHSLTGQLAVFQKARISLEKIVGFIGTQEIFPTNSLPSNIDLLVYPEIKPKGRIIFNNISFAYPARRSLQVLHNISITIAEGKVTYIVGKSGSGKSTLGSLLLALYKPDTGKITVDGTDVSAVDPRWLTDNITLVQQDGILFSGSIRENILLGIKANYWDRSEPLLNSVIDSCRLKEMVDGLPDAVNTKIGTGGVSLSGGQKQKVALARAMLRDSPILILDESVSALDIYQREALILEVKRWRVGRTTIILTHEYSTISWRDFVCLMENGQVLEMGTKFDLMRQRGKFAELCHKRFLSTSADPGFVFVDKQLMKETFSQRPQRQFTKSQSHVSRLLLSTVDFNEFGTSIGQAVQPDVEAQIEPASLATNDPVQPLGLWRIIRGLRSHLTSPFSLFFGIFCAVVNGGSNPAFSYCFARLISGILPTGGDVGSSSFLVKWSLIVSGIAVLDGATTFGKRYLLAYSSEAWIKSIRLVSFGNLLKQETSWYEKETNKAAEVSALLMNDSRDLRVLIGEFPGILASFTIILSVSVLWSLVCGWKLTLVAIAFIPLFILTAGLYTIMLQKSEQCYKNQVVEIENQLHEVVEGIATVKCLDLGSHFSKTSLDGIAKLVRRGNIRAFQTGFGISISGLTLYASHGVLLFYGLKLFVIKQYTILQTMEVFSLMIFGLVTAVRAISQIPDISRAKRAGTHLLALTQLKPSRTEVSGYAKPSIAVNQGQNLIRFENLTFAYPTRPNIKALKNLSLSIDQGETVAIVGASGSGKSTIVSLVSRLYEAPDEHLLFSGFDINAIQVKYLRELIAFVPQKAVFFNGSIRDNIVYGLPERLTCYDSDIYAVLEVVDMREFVQSLPDRLDTAVGDSVHTLISGGQAQRLSIARALLRRPRLLIMDECTASLDPANTQRIAHFVETCLKRRADITTIMVTHSREIMKVASRVVVIKDGQMVEEGTYDGLMNTDGELDRIANTE</sequence>
<dbReference type="InterPro" id="IPR003439">
    <property type="entry name" value="ABC_transporter-like_ATP-bd"/>
</dbReference>
<dbReference type="SUPFAM" id="SSF52540">
    <property type="entry name" value="P-loop containing nucleoside triphosphate hydrolases"/>
    <property type="match status" value="2"/>
</dbReference>
<feature type="transmembrane region" description="Helical" evidence="8">
    <location>
        <begin position="947"/>
        <end position="967"/>
    </location>
</feature>
<dbReference type="Pfam" id="PF00664">
    <property type="entry name" value="ABC_membrane"/>
    <property type="match status" value="2"/>
</dbReference>
<dbReference type="OrthoDB" id="6500128at2759"/>
<evidence type="ECO:0000256" key="6">
    <source>
        <dbReference type="ARBA" id="ARBA00022989"/>
    </source>
</evidence>
<dbReference type="InterPro" id="IPR036640">
    <property type="entry name" value="ABC1_TM_sf"/>
</dbReference>
<dbReference type="Gene3D" id="3.40.50.300">
    <property type="entry name" value="P-loop containing nucleotide triphosphate hydrolases"/>
    <property type="match status" value="2"/>
</dbReference>
<dbReference type="CDD" id="cd18578">
    <property type="entry name" value="ABC_6TM_Pgp_ABCB1_D2_like"/>
    <property type="match status" value="1"/>
</dbReference>
<evidence type="ECO:0000256" key="3">
    <source>
        <dbReference type="ARBA" id="ARBA00022692"/>
    </source>
</evidence>
<feature type="domain" description="ABC transporter" evidence="9">
    <location>
        <begin position="1046"/>
        <end position="1289"/>
    </location>
</feature>
<dbReference type="GO" id="GO:0016887">
    <property type="term" value="F:ATP hydrolysis activity"/>
    <property type="evidence" value="ECO:0007669"/>
    <property type="project" value="InterPro"/>
</dbReference>
<evidence type="ECO:0000256" key="4">
    <source>
        <dbReference type="ARBA" id="ARBA00022741"/>
    </source>
</evidence>
<dbReference type="InterPro" id="IPR011527">
    <property type="entry name" value="ABC1_TM_dom"/>
</dbReference>
<comment type="subcellular location">
    <subcellularLocation>
        <location evidence="1">Membrane</location>
        <topology evidence="1">Multi-pass membrane protein</topology>
    </subcellularLocation>
</comment>
<protein>
    <submittedName>
        <fullName evidence="11">Uncharacterized protein</fullName>
    </submittedName>
</protein>
<dbReference type="GO" id="GO:0015421">
    <property type="term" value="F:ABC-type oligopeptide transporter activity"/>
    <property type="evidence" value="ECO:0007669"/>
    <property type="project" value="TreeGrafter"/>
</dbReference>
<dbReference type="GO" id="GO:0005524">
    <property type="term" value="F:ATP binding"/>
    <property type="evidence" value="ECO:0007669"/>
    <property type="project" value="UniProtKB-KW"/>
</dbReference>
<feature type="transmembrane region" description="Helical" evidence="8">
    <location>
        <begin position="281"/>
        <end position="299"/>
    </location>
</feature>
<keyword evidence="6 8" id="KW-1133">Transmembrane helix</keyword>
<keyword evidence="5" id="KW-0067">ATP-binding</keyword>
<feature type="transmembrane region" description="Helical" evidence="8">
    <location>
        <begin position="172"/>
        <end position="191"/>
    </location>
</feature>
<dbReference type="PROSITE" id="PS00211">
    <property type="entry name" value="ABC_TRANSPORTER_1"/>
    <property type="match status" value="2"/>
</dbReference>
<feature type="domain" description="ABC transmembrane type-1" evidence="10">
    <location>
        <begin position="49"/>
        <end position="338"/>
    </location>
</feature>
<feature type="domain" description="ABC transporter" evidence="9">
    <location>
        <begin position="379"/>
        <end position="619"/>
    </location>
</feature>
<reference evidence="11" key="2">
    <citation type="submission" date="2014-02" db="EMBL/GenBank/DDBJ databases">
        <title>Complete DNA sequence of /Kuraishia capsulata/ illustrates novel genomic features among budding yeasts (/Saccharomycotina/).</title>
        <authorList>
            <person name="Morales L."/>
            <person name="Noel B."/>
            <person name="Porcel B."/>
            <person name="Marcet-Houben M."/>
            <person name="Hullo M-F."/>
            <person name="Sacerdot C."/>
            <person name="Tekaia F."/>
            <person name="Leh-Louis V."/>
            <person name="Despons L."/>
            <person name="Khanna V."/>
            <person name="Aury J-M."/>
            <person name="Barbe V."/>
            <person name="Couloux A."/>
            <person name="Labadie K."/>
            <person name="Pelletier E."/>
            <person name="Souciet J-L."/>
            <person name="Boekhout T."/>
            <person name="Gabaldon T."/>
            <person name="Wincker P."/>
            <person name="Dujon B."/>
        </authorList>
    </citation>
    <scope>NUCLEOTIDE SEQUENCE</scope>
    <source>
        <strain evidence="11">CBS 1993</strain>
    </source>
</reference>
<evidence type="ECO:0000256" key="1">
    <source>
        <dbReference type="ARBA" id="ARBA00004141"/>
    </source>
</evidence>
<dbReference type="PROSITE" id="PS50893">
    <property type="entry name" value="ABC_TRANSPORTER_2"/>
    <property type="match status" value="2"/>
</dbReference>
<feature type="transmembrane region" description="Helical" evidence="8">
    <location>
        <begin position="865"/>
        <end position="885"/>
    </location>
</feature>
<evidence type="ECO:0000256" key="7">
    <source>
        <dbReference type="ARBA" id="ARBA00023136"/>
    </source>
</evidence>
<feature type="transmembrane region" description="Helical" evidence="8">
    <location>
        <begin position="979"/>
        <end position="1001"/>
    </location>
</feature>
<dbReference type="InterPro" id="IPR003593">
    <property type="entry name" value="AAA+_ATPase"/>
</dbReference>
<dbReference type="EMBL" id="HG793127">
    <property type="protein sequence ID" value="CDK26508.1"/>
    <property type="molecule type" value="Genomic_DNA"/>
</dbReference>
<dbReference type="InterPro" id="IPR039421">
    <property type="entry name" value="Type_1_exporter"/>
</dbReference>
<dbReference type="PROSITE" id="PS50929">
    <property type="entry name" value="ABC_TM1F"/>
    <property type="match status" value="2"/>
</dbReference>
<dbReference type="GeneID" id="34519899"/>
<dbReference type="PANTHER" id="PTHR43394:SF15">
    <property type="entry name" value="ALPHA-FACTOR-TRANSPORTING ATPASE"/>
    <property type="match status" value="1"/>
</dbReference>
<dbReference type="SUPFAM" id="SSF90123">
    <property type="entry name" value="ABC transporter transmembrane region"/>
    <property type="match status" value="2"/>
</dbReference>
<reference evidence="11" key="1">
    <citation type="submission" date="2013-12" db="EMBL/GenBank/DDBJ databases">
        <authorList>
            <person name="Genoscope - CEA"/>
        </authorList>
    </citation>
    <scope>NUCLEOTIDE SEQUENCE</scope>
    <source>
        <strain evidence="11">CBS 1993</strain>
    </source>
</reference>
<keyword evidence="7 8" id="KW-0472">Membrane</keyword>
<dbReference type="InterPro" id="IPR027417">
    <property type="entry name" value="P-loop_NTPase"/>
</dbReference>
<feature type="domain" description="ABC transmembrane type-1" evidence="10">
    <location>
        <begin position="720"/>
        <end position="1008"/>
    </location>
</feature>
<dbReference type="GO" id="GO:0000770">
    <property type="term" value="P:peptide pheromone export"/>
    <property type="evidence" value="ECO:0007669"/>
    <property type="project" value="EnsemblFungi"/>
</dbReference>
<keyword evidence="3 8" id="KW-0812">Transmembrane</keyword>
<evidence type="ECO:0000259" key="10">
    <source>
        <dbReference type="PROSITE" id="PS50929"/>
    </source>
</evidence>
<dbReference type="Pfam" id="PF00005">
    <property type="entry name" value="ABC_tran"/>
    <property type="match status" value="2"/>
</dbReference>
<keyword evidence="2" id="KW-0813">Transport</keyword>
<dbReference type="PANTHER" id="PTHR43394">
    <property type="entry name" value="ATP-DEPENDENT PERMEASE MDL1, MITOCHONDRIAL"/>
    <property type="match status" value="1"/>
</dbReference>
<dbReference type="GO" id="GO:0043332">
    <property type="term" value="C:mating projection tip"/>
    <property type="evidence" value="ECO:0007669"/>
    <property type="project" value="EnsemblFungi"/>
</dbReference>
<evidence type="ECO:0000256" key="8">
    <source>
        <dbReference type="SAM" id="Phobius"/>
    </source>
</evidence>